<evidence type="ECO:0000313" key="1">
    <source>
        <dbReference type="EMBL" id="KAI4299182.1"/>
    </source>
</evidence>
<reference evidence="1 2" key="1">
    <citation type="journal article" date="2022" name="DNA Res.">
        <title>Chromosomal-level genome assembly of the orchid tree Bauhinia variegata (Leguminosae; Cercidoideae) supports the allotetraploid origin hypothesis of Bauhinia.</title>
        <authorList>
            <person name="Zhong Y."/>
            <person name="Chen Y."/>
            <person name="Zheng D."/>
            <person name="Pang J."/>
            <person name="Liu Y."/>
            <person name="Luo S."/>
            <person name="Meng S."/>
            <person name="Qian L."/>
            <person name="Wei D."/>
            <person name="Dai S."/>
            <person name="Zhou R."/>
        </authorList>
    </citation>
    <scope>NUCLEOTIDE SEQUENCE [LARGE SCALE GENOMIC DNA]</scope>
    <source>
        <strain evidence="1">BV-YZ2020</strain>
    </source>
</reference>
<gene>
    <name evidence="1" type="ORF">L6164_032664</name>
</gene>
<dbReference type="EMBL" id="CM039438">
    <property type="protein sequence ID" value="KAI4299182.1"/>
    <property type="molecule type" value="Genomic_DNA"/>
</dbReference>
<comment type="caution">
    <text evidence="1">The sequence shown here is derived from an EMBL/GenBank/DDBJ whole genome shotgun (WGS) entry which is preliminary data.</text>
</comment>
<name>A0ACB9KPB3_BAUVA</name>
<keyword evidence="2" id="KW-1185">Reference proteome</keyword>
<organism evidence="1 2">
    <name type="scientific">Bauhinia variegata</name>
    <name type="common">Purple orchid tree</name>
    <name type="synonym">Phanera variegata</name>
    <dbReference type="NCBI Taxonomy" id="167791"/>
    <lineage>
        <taxon>Eukaryota</taxon>
        <taxon>Viridiplantae</taxon>
        <taxon>Streptophyta</taxon>
        <taxon>Embryophyta</taxon>
        <taxon>Tracheophyta</taxon>
        <taxon>Spermatophyta</taxon>
        <taxon>Magnoliopsida</taxon>
        <taxon>eudicotyledons</taxon>
        <taxon>Gunneridae</taxon>
        <taxon>Pentapetalae</taxon>
        <taxon>rosids</taxon>
        <taxon>fabids</taxon>
        <taxon>Fabales</taxon>
        <taxon>Fabaceae</taxon>
        <taxon>Cercidoideae</taxon>
        <taxon>Cercideae</taxon>
        <taxon>Bauhiniinae</taxon>
        <taxon>Bauhinia</taxon>
    </lineage>
</organism>
<evidence type="ECO:0000313" key="2">
    <source>
        <dbReference type="Proteomes" id="UP000828941"/>
    </source>
</evidence>
<accession>A0ACB9KPB3</accession>
<dbReference type="Proteomes" id="UP000828941">
    <property type="component" value="Chromosome 13"/>
</dbReference>
<protein>
    <submittedName>
        <fullName evidence="1">Uncharacterized protein</fullName>
    </submittedName>
</protein>
<proteinExistence type="predicted"/>
<sequence length="300" mass="34267">MRTLGRFCSLIVVYSALESYQKFLRIFLGFLVMDCASTLHILTQASEIGCGVVLLGSFSRIFNVLGLLLILVCSMKIFSVGWNSICSMRFVCEYGRIPTVCYCIKNEGYNPKISPCKCGSVKFLRKSIVGNETANSNRDVISKDGGEETDDRVKEVYPEDEETDVMTLREMVKIERQRANAAFTELEKERMAASSAAEEAMAMILRLQNEKSSVEIQANQYRRMALQKQEYDEEVVDSLRWLVMEYEGERSELEDQLGLYREKLRHYMREEEIDQLEGVDSSRGFLHFCVEDEPDGSSSS</sequence>